<sequence>MAKVISFENVSYVRNQRAILSDLNWSVDSSERWVILGPNGAGKSTMLKLASAADHPSAGVVQILGKQLGKVDVFELRTAIGAVTRATERLIPFNETVLNVVMTAAYGVAGRWHEDYEDLDVRRATRVLQEWNLAHLAERNYGTLSDGERKRALLARAVMTDPELLLLDEPAASIDLGGREQLLQSLSGFAQSPAAPAMVMVTHHVEEIPPGFTHVLLLNGSGQVQAQGELQQVLTAENLSAAFGVNLELTLQHGRYFAHAR</sequence>
<dbReference type="SMART" id="SM00382">
    <property type="entry name" value="AAA"/>
    <property type="match status" value="1"/>
</dbReference>
<dbReference type="PANTHER" id="PTHR42734">
    <property type="entry name" value="METAL TRANSPORT SYSTEM ATP-BINDING PROTEIN TM_0124-RELATED"/>
    <property type="match status" value="1"/>
</dbReference>
<proteinExistence type="predicted"/>
<evidence type="ECO:0000313" key="6">
    <source>
        <dbReference type="Proteomes" id="UP000571183"/>
    </source>
</evidence>
<evidence type="ECO:0000256" key="3">
    <source>
        <dbReference type="ARBA" id="ARBA00022840"/>
    </source>
</evidence>
<evidence type="ECO:0000259" key="4">
    <source>
        <dbReference type="PROSITE" id="PS50893"/>
    </source>
</evidence>
<dbReference type="Proteomes" id="UP000571183">
    <property type="component" value="Unassembled WGS sequence"/>
</dbReference>
<keyword evidence="6" id="KW-1185">Reference proteome</keyword>
<dbReference type="Gene3D" id="3.40.50.300">
    <property type="entry name" value="P-loop containing nucleotide triphosphate hydrolases"/>
    <property type="match status" value="1"/>
</dbReference>
<evidence type="ECO:0000256" key="2">
    <source>
        <dbReference type="ARBA" id="ARBA00022741"/>
    </source>
</evidence>
<dbReference type="InterPro" id="IPR027417">
    <property type="entry name" value="P-loop_NTPase"/>
</dbReference>
<dbReference type="PROSITE" id="PS50893">
    <property type="entry name" value="ABC_TRANSPORTER_2"/>
    <property type="match status" value="1"/>
</dbReference>
<keyword evidence="2" id="KW-0547">Nucleotide-binding</keyword>
<accession>A0A840DRT0</accession>
<organism evidence="5 6">
    <name type="scientific">Canibacter oris</name>
    <dbReference type="NCBI Taxonomy" id="1365628"/>
    <lineage>
        <taxon>Bacteria</taxon>
        <taxon>Bacillati</taxon>
        <taxon>Actinomycetota</taxon>
        <taxon>Actinomycetes</taxon>
        <taxon>Micrococcales</taxon>
        <taxon>Microbacteriaceae</taxon>
        <taxon>Canibacter</taxon>
    </lineage>
</organism>
<dbReference type="RefSeq" id="WP_183304830.1">
    <property type="nucleotide sequence ID" value="NZ_JACIFD010000011.1"/>
</dbReference>
<dbReference type="InterPro" id="IPR050153">
    <property type="entry name" value="Metal_Ion_Import_ABC"/>
</dbReference>
<feature type="domain" description="ABC transporter" evidence="4">
    <location>
        <begin position="5"/>
        <end position="246"/>
    </location>
</feature>
<dbReference type="AlphaFoldDB" id="A0A840DRT0"/>
<dbReference type="InterPro" id="IPR003593">
    <property type="entry name" value="AAA+_ATPase"/>
</dbReference>
<dbReference type="InterPro" id="IPR003439">
    <property type="entry name" value="ABC_transporter-like_ATP-bd"/>
</dbReference>
<comment type="caution">
    <text evidence="5">The sequence shown here is derived from an EMBL/GenBank/DDBJ whole genome shotgun (WGS) entry which is preliminary data.</text>
</comment>
<dbReference type="EMBL" id="JACIFD010000011">
    <property type="protein sequence ID" value="MBB4071856.1"/>
    <property type="molecule type" value="Genomic_DNA"/>
</dbReference>
<keyword evidence="3 5" id="KW-0067">ATP-binding</keyword>
<evidence type="ECO:0000256" key="1">
    <source>
        <dbReference type="ARBA" id="ARBA00022448"/>
    </source>
</evidence>
<evidence type="ECO:0000313" key="5">
    <source>
        <dbReference type="EMBL" id="MBB4071856.1"/>
    </source>
</evidence>
<keyword evidence="1" id="KW-0813">Transport</keyword>
<name>A0A840DRT0_9MICO</name>
<dbReference type="GO" id="GO:0005524">
    <property type="term" value="F:ATP binding"/>
    <property type="evidence" value="ECO:0007669"/>
    <property type="project" value="UniProtKB-KW"/>
</dbReference>
<dbReference type="SUPFAM" id="SSF52540">
    <property type="entry name" value="P-loop containing nucleoside triphosphate hydrolases"/>
    <property type="match status" value="1"/>
</dbReference>
<dbReference type="GO" id="GO:0016887">
    <property type="term" value="F:ATP hydrolysis activity"/>
    <property type="evidence" value="ECO:0007669"/>
    <property type="project" value="InterPro"/>
</dbReference>
<dbReference type="Pfam" id="PF00005">
    <property type="entry name" value="ABC_tran"/>
    <property type="match status" value="1"/>
</dbReference>
<reference evidence="5" key="1">
    <citation type="submission" date="2020-08" db="EMBL/GenBank/DDBJ databases">
        <title>Sequencing the genomes of 1000 actinobacteria strains.</title>
        <authorList>
            <person name="Klenk H.-P."/>
        </authorList>
    </citation>
    <scope>NUCLEOTIDE SEQUENCE [LARGE SCALE GENOMIC DNA]</scope>
    <source>
        <strain evidence="5">DSM 27064</strain>
    </source>
</reference>
<protein>
    <submittedName>
        <fullName evidence="5">Iron complex transport system ATP-binding protein</fullName>
    </submittedName>
</protein>
<gene>
    <name evidence="5" type="ORF">F5897_001175</name>
</gene>